<dbReference type="Proteomes" id="UP000007305">
    <property type="component" value="Mitochondrion"/>
</dbReference>
<protein>
    <submittedName>
        <fullName evidence="1">Uncharacterized protein orf115-b</fullName>
    </submittedName>
</protein>
<gene>
    <name evidence="1" type="primary">orf115-b</name>
</gene>
<reference evidence="1 2" key="1">
    <citation type="journal article" date="2004" name="Plant Physiol.">
        <title>Sequence and comparative analysis of the maize NB mitochondrial genome.</title>
        <authorList>
            <person name="Clifton S.W."/>
            <person name="Minx P."/>
            <person name="Fauron C.M.-R."/>
            <person name="Gibson M."/>
            <person name="Allen J.O."/>
            <person name="Sun H."/>
            <person name="Thompson M."/>
            <person name="Barbazuk W.B."/>
            <person name="Kanuganti S."/>
            <person name="Tayloe C."/>
            <person name="Meyer L."/>
            <person name="Wilson R.K."/>
            <person name="Newton K.J."/>
        </authorList>
    </citation>
    <scope>NUCLEOTIDE SEQUENCE</scope>
    <source>
        <strain evidence="2">cv. B37N</strain>
    </source>
</reference>
<proteinExistence type="predicted"/>
<geneLocation type="mitochondrion" evidence="1"/>
<dbReference type="AlphaFoldDB" id="Q6R9N4"/>
<dbReference type="PaxDb" id="4577-GRMZM5G837568_P01"/>
<dbReference type="RefSeq" id="YP_588275.1">
    <property type="nucleotide sequence ID" value="NC_007982.1"/>
</dbReference>
<accession>Q6R9N4</accession>
<dbReference type="STRING" id="4577.Q6R9N4"/>
<dbReference type="eggNOG" id="ENOG502SZI6">
    <property type="taxonomic scope" value="Eukaryota"/>
</dbReference>
<dbReference type="InParanoid" id="Q6R9N4"/>
<keyword evidence="1" id="KW-0496">Mitochondrion</keyword>
<evidence type="ECO:0000313" key="1">
    <source>
        <dbReference type="EMBL" id="AAR91139.1"/>
    </source>
</evidence>
<dbReference type="EMBL" id="AY506529">
    <property type="protein sequence ID" value="AAR91139.1"/>
    <property type="molecule type" value="Genomic_DNA"/>
</dbReference>
<sequence length="115" mass="13718">MLVLTNSVCPIDFTLANDTTTTIYYILYTIYYILYTIYYTRFLRSNMRLDFPIVWLLYYTIEPWAMFPERDCLLSGQQSYTYSRLLYDDLTSFLGSARSSTLRPIQSKSKKRCFV</sequence>
<name>Q6R9N4_MAIZE</name>
<evidence type="ECO:0000313" key="2">
    <source>
        <dbReference type="Proteomes" id="UP000007305"/>
    </source>
</evidence>
<organism evidence="1 2">
    <name type="scientific">Zea mays</name>
    <name type="common">Maize</name>
    <dbReference type="NCBI Taxonomy" id="4577"/>
    <lineage>
        <taxon>Eukaryota</taxon>
        <taxon>Viridiplantae</taxon>
        <taxon>Streptophyta</taxon>
        <taxon>Embryophyta</taxon>
        <taxon>Tracheophyta</taxon>
        <taxon>Spermatophyta</taxon>
        <taxon>Magnoliopsida</taxon>
        <taxon>Liliopsida</taxon>
        <taxon>Poales</taxon>
        <taxon>Poaceae</taxon>
        <taxon>PACMAD clade</taxon>
        <taxon>Panicoideae</taxon>
        <taxon>Andropogonodae</taxon>
        <taxon>Andropogoneae</taxon>
        <taxon>Tripsacinae</taxon>
        <taxon>Zea</taxon>
    </lineage>
</organism>
<dbReference type="GeneID" id="4055871"/>
<keyword evidence="2" id="KW-1185">Reference proteome</keyword>